<reference evidence="2" key="1">
    <citation type="journal article" date="2017" name="Front. Plant Sci.">
        <title>Climate Clever Clovers: New Paradigm to Reduce the Environmental Footprint of Ruminants by Breeding Low Methanogenic Forages Utilizing Haplotype Variation.</title>
        <authorList>
            <person name="Kaur P."/>
            <person name="Appels R."/>
            <person name="Bayer P.E."/>
            <person name="Keeble-Gagnere G."/>
            <person name="Wang J."/>
            <person name="Hirakawa H."/>
            <person name="Shirasawa K."/>
            <person name="Vercoe P."/>
            <person name="Stefanova K."/>
            <person name="Durmic Z."/>
            <person name="Nichols P."/>
            <person name="Revell C."/>
            <person name="Isobe S.N."/>
            <person name="Edwards D."/>
            <person name="Erskine W."/>
        </authorList>
    </citation>
    <scope>NUCLEOTIDE SEQUENCE [LARGE SCALE GENOMIC DNA]</scope>
    <source>
        <strain evidence="2">cv. Daliak</strain>
    </source>
</reference>
<keyword evidence="2" id="KW-1185">Reference proteome</keyword>
<gene>
    <name evidence="1" type="ORF">TSUD_279090</name>
</gene>
<protein>
    <submittedName>
        <fullName evidence="1">Uncharacterized protein</fullName>
    </submittedName>
</protein>
<evidence type="ECO:0000313" key="2">
    <source>
        <dbReference type="Proteomes" id="UP000242715"/>
    </source>
</evidence>
<dbReference type="EMBL" id="DF973764">
    <property type="protein sequence ID" value="GAU39488.1"/>
    <property type="molecule type" value="Genomic_DNA"/>
</dbReference>
<dbReference type="AlphaFoldDB" id="A0A2Z6N3N1"/>
<organism evidence="1 2">
    <name type="scientific">Trifolium subterraneum</name>
    <name type="common">Subterranean clover</name>
    <dbReference type="NCBI Taxonomy" id="3900"/>
    <lineage>
        <taxon>Eukaryota</taxon>
        <taxon>Viridiplantae</taxon>
        <taxon>Streptophyta</taxon>
        <taxon>Embryophyta</taxon>
        <taxon>Tracheophyta</taxon>
        <taxon>Spermatophyta</taxon>
        <taxon>Magnoliopsida</taxon>
        <taxon>eudicotyledons</taxon>
        <taxon>Gunneridae</taxon>
        <taxon>Pentapetalae</taxon>
        <taxon>rosids</taxon>
        <taxon>fabids</taxon>
        <taxon>Fabales</taxon>
        <taxon>Fabaceae</taxon>
        <taxon>Papilionoideae</taxon>
        <taxon>50 kb inversion clade</taxon>
        <taxon>NPAAA clade</taxon>
        <taxon>Hologalegina</taxon>
        <taxon>IRL clade</taxon>
        <taxon>Trifolieae</taxon>
        <taxon>Trifolium</taxon>
    </lineage>
</organism>
<dbReference type="PANTHER" id="PTHR36617:SF5">
    <property type="entry name" value="OS05G0421675 PROTEIN"/>
    <property type="match status" value="1"/>
</dbReference>
<sequence>MERMSFPFLWRKWIKECVCSATASVLVNGSPTNEFPLERGLRQGDPLSPFLFLLVEEGPNALMQTMVENNVFIGYRIGTQNPLSVSHLQFADDTLLLGVKSWANVTAMRAALVLYELMSARLGFWEPVVTRIKQRLSGWKSRFLSFGGRLILLKSVLTSLPVYALSFFKAPSGKWCWRMLVDRGRLWYRVLVARNGEERGRLCEGGRRGSSWWREIERIRDGVGGLGGGWFGDCVSKKVGDGLETFFWTDLWLGGVPLRERFMRLFDLSVYQYNTVAEMSSLGWEVGGMRGCGGDSCGCGRRRCWESVRLYFTISLRRLSVMIGGSGNLILIEVPLKVSIFAWRLLRDTKANLMARGIITPEDHFCVSGCGGVE</sequence>
<proteinExistence type="predicted"/>
<dbReference type="Proteomes" id="UP000242715">
    <property type="component" value="Unassembled WGS sequence"/>
</dbReference>
<dbReference type="PANTHER" id="PTHR36617">
    <property type="entry name" value="PROTEIN, PUTATIVE-RELATED"/>
    <property type="match status" value="1"/>
</dbReference>
<dbReference type="OrthoDB" id="7480412at2759"/>
<name>A0A2Z6N3N1_TRISU</name>
<evidence type="ECO:0000313" key="1">
    <source>
        <dbReference type="EMBL" id="GAU39488.1"/>
    </source>
</evidence>
<accession>A0A2Z6N3N1</accession>